<sequence length="120" mass="12960">MLKSCLFTHACILVNSEAFLLESSENSGSQLRPSQRPSAAQLYLCPPPHSAPKSVGCARGTHVHHSWPYFLGPRVKRPARASAAPNMDIITSASLTSSSDLNLESYIIFSHLLLLLSSLG</sequence>
<evidence type="ECO:0000313" key="3">
    <source>
        <dbReference type="Proteomes" id="UP001482620"/>
    </source>
</evidence>
<reference evidence="2 3" key="1">
    <citation type="submission" date="2021-06" db="EMBL/GenBank/DDBJ databases">
        <authorList>
            <person name="Palmer J.M."/>
        </authorList>
    </citation>
    <scope>NUCLEOTIDE SEQUENCE [LARGE SCALE GENOMIC DNA]</scope>
    <source>
        <strain evidence="3">if_2019</strain>
        <tissue evidence="2">Muscle</tissue>
    </source>
</reference>
<dbReference type="Proteomes" id="UP001482620">
    <property type="component" value="Unassembled WGS sequence"/>
</dbReference>
<accession>A0ABV0V5Z1</accession>
<gene>
    <name evidence="2" type="ORF">ILYODFUR_016675</name>
</gene>
<evidence type="ECO:0000256" key="1">
    <source>
        <dbReference type="SAM" id="SignalP"/>
    </source>
</evidence>
<protein>
    <submittedName>
        <fullName evidence="2">Uncharacterized protein</fullName>
    </submittedName>
</protein>
<feature type="signal peptide" evidence="1">
    <location>
        <begin position="1"/>
        <end position="18"/>
    </location>
</feature>
<proteinExistence type="predicted"/>
<name>A0ABV0V5Z1_9TELE</name>
<keyword evidence="1" id="KW-0732">Signal</keyword>
<organism evidence="2 3">
    <name type="scientific">Ilyodon furcidens</name>
    <name type="common">goldbreast splitfin</name>
    <dbReference type="NCBI Taxonomy" id="33524"/>
    <lineage>
        <taxon>Eukaryota</taxon>
        <taxon>Metazoa</taxon>
        <taxon>Chordata</taxon>
        <taxon>Craniata</taxon>
        <taxon>Vertebrata</taxon>
        <taxon>Euteleostomi</taxon>
        <taxon>Actinopterygii</taxon>
        <taxon>Neopterygii</taxon>
        <taxon>Teleostei</taxon>
        <taxon>Neoteleostei</taxon>
        <taxon>Acanthomorphata</taxon>
        <taxon>Ovalentaria</taxon>
        <taxon>Atherinomorphae</taxon>
        <taxon>Cyprinodontiformes</taxon>
        <taxon>Goodeidae</taxon>
        <taxon>Ilyodon</taxon>
    </lineage>
</organism>
<evidence type="ECO:0000313" key="2">
    <source>
        <dbReference type="EMBL" id="MEQ2251963.1"/>
    </source>
</evidence>
<keyword evidence="3" id="KW-1185">Reference proteome</keyword>
<comment type="caution">
    <text evidence="2">The sequence shown here is derived from an EMBL/GenBank/DDBJ whole genome shotgun (WGS) entry which is preliminary data.</text>
</comment>
<dbReference type="EMBL" id="JAHRIQ010094214">
    <property type="protein sequence ID" value="MEQ2251963.1"/>
    <property type="molecule type" value="Genomic_DNA"/>
</dbReference>
<feature type="chain" id="PRO_5045885586" evidence="1">
    <location>
        <begin position="19"/>
        <end position="120"/>
    </location>
</feature>